<gene>
    <name evidence="2" type="ORF">TCM_030632</name>
</gene>
<dbReference type="InParanoid" id="A0A061F5P1"/>
<evidence type="ECO:0000313" key="3">
    <source>
        <dbReference type="Proteomes" id="UP000026915"/>
    </source>
</evidence>
<evidence type="ECO:0000313" key="2">
    <source>
        <dbReference type="EMBL" id="EOY12012.1"/>
    </source>
</evidence>
<organism evidence="2 3">
    <name type="scientific">Theobroma cacao</name>
    <name type="common">Cacao</name>
    <name type="synonym">Cocoa</name>
    <dbReference type="NCBI Taxonomy" id="3641"/>
    <lineage>
        <taxon>Eukaryota</taxon>
        <taxon>Viridiplantae</taxon>
        <taxon>Streptophyta</taxon>
        <taxon>Embryophyta</taxon>
        <taxon>Tracheophyta</taxon>
        <taxon>Spermatophyta</taxon>
        <taxon>Magnoliopsida</taxon>
        <taxon>eudicotyledons</taxon>
        <taxon>Gunneridae</taxon>
        <taxon>Pentapetalae</taxon>
        <taxon>rosids</taxon>
        <taxon>malvids</taxon>
        <taxon>Malvales</taxon>
        <taxon>Malvaceae</taxon>
        <taxon>Byttnerioideae</taxon>
        <taxon>Theobroma</taxon>
    </lineage>
</organism>
<evidence type="ECO:0000256" key="1">
    <source>
        <dbReference type="SAM" id="MobiDB-lite"/>
    </source>
</evidence>
<dbReference type="EMBL" id="CM001885">
    <property type="protein sequence ID" value="EOY12012.1"/>
    <property type="molecule type" value="Genomic_DNA"/>
</dbReference>
<sequence>MDMINNEEKALAKQSKNSSLKPSRKMICLVLACSWQFDILVDSKRMVMFDDLLCYICLLQWTREKVNAKHPRRGGRQGGRQRRGHEWSCRRIWKAYNHGHYTPYQGHVTMKN</sequence>
<reference evidence="2 3" key="1">
    <citation type="journal article" date="2013" name="Genome Biol.">
        <title>The genome sequence of the most widely cultivated cacao type and its use to identify candidate genes regulating pod color.</title>
        <authorList>
            <person name="Motamayor J.C."/>
            <person name="Mockaitis K."/>
            <person name="Schmutz J."/>
            <person name="Haiminen N."/>
            <person name="Iii D.L."/>
            <person name="Cornejo O."/>
            <person name="Findley S.D."/>
            <person name="Zheng P."/>
            <person name="Utro F."/>
            <person name="Royaert S."/>
            <person name="Saski C."/>
            <person name="Jenkins J."/>
            <person name="Podicheti R."/>
            <person name="Zhao M."/>
            <person name="Scheffler B.E."/>
            <person name="Stack J.C."/>
            <person name="Feltus F.A."/>
            <person name="Mustiga G.M."/>
            <person name="Amores F."/>
            <person name="Phillips W."/>
            <person name="Marelli J.P."/>
            <person name="May G.D."/>
            <person name="Shapiro H."/>
            <person name="Ma J."/>
            <person name="Bustamante C.D."/>
            <person name="Schnell R.J."/>
            <person name="Main D."/>
            <person name="Gilbert D."/>
            <person name="Parida L."/>
            <person name="Kuhn D.N."/>
        </authorList>
    </citation>
    <scope>NUCLEOTIDE SEQUENCE [LARGE SCALE GENOMIC DNA]</scope>
    <source>
        <strain evidence="3">cv. Matina 1-6</strain>
    </source>
</reference>
<dbReference type="AlphaFoldDB" id="A0A061F5P1"/>
<name>A0A061F5P1_THECC</name>
<dbReference type="Gramene" id="EOY12012">
    <property type="protein sequence ID" value="EOY12012"/>
    <property type="gene ID" value="TCM_030632"/>
</dbReference>
<feature type="region of interest" description="Disordered" evidence="1">
    <location>
        <begin position="1"/>
        <end position="22"/>
    </location>
</feature>
<proteinExistence type="predicted"/>
<protein>
    <submittedName>
        <fullName evidence="2">Uncharacterized protein</fullName>
    </submittedName>
</protein>
<dbReference type="HOGENOM" id="CLU_2150476_0_0_1"/>
<feature type="compositionally biased region" description="Basic and acidic residues" evidence="1">
    <location>
        <begin position="1"/>
        <end position="11"/>
    </location>
</feature>
<accession>A0A061F5P1</accession>
<dbReference type="Proteomes" id="UP000026915">
    <property type="component" value="Chromosome 7"/>
</dbReference>
<keyword evidence="3" id="KW-1185">Reference proteome</keyword>